<protein>
    <submittedName>
        <fullName evidence="7">LPS-assembly protein LptD</fullName>
    </submittedName>
</protein>
<feature type="domain" description="Organic solvent tolerance-like N-terminal" evidence="5">
    <location>
        <begin position="31"/>
        <end position="159"/>
    </location>
</feature>
<feature type="domain" description="LptD C-terminal" evidence="6">
    <location>
        <begin position="290"/>
        <end position="704"/>
    </location>
</feature>
<dbReference type="GO" id="GO:1990351">
    <property type="term" value="C:transporter complex"/>
    <property type="evidence" value="ECO:0007669"/>
    <property type="project" value="TreeGrafter"/>
</dbReference>
<keyword evidence="3" id="KW-0998">Cell outer membrane</keyword>
<dbReference type="InterPro" id="IPR050218">
    <property type="entry name" value="LptD"/>
</dbReference>
<evidence type="ECO:0000256" key="2">
    <source>
        <dbReference type="ARBA" id="ARBA00023136"/>
    </source>
</evidence>
<dbReference type="AlphaFoldDB" id="A0A8J6TMV6"/>
<keyword evidence="1" id="KW-0732">Signal</keyword>
<comment type="caution">
    <text evidence="7">The sequence shown here is derived from an EMBL/GenBank/DDBJ whole genome shotgun (WGS) entry which is preliminary data.</text>
</comment>
<evidence type="ECO:0000256" key="3">
    <source>
        <dbReference type="ARBA" id="ARBA00023237"/>
    </source>
</evidence>
<evidence type="ECO:0000313" key="8">
    <source>
        <dbReference type="Proteomes" id="UP000603434"/>
    </source>
</evidence>
<reference evidence="7 8" key="1">
    <citation type="submission" date="2020-08" db="EMBL/GenBank/DDBJ databases">
        <title>Bridging the membrane lipid divide: bacteria of the FCB group superphylum have the potential to synthesize archaeal ether lipids.</title>
        <authorList>
            <person name="Villanueva L."/>
            <person name="Von Meijenfeldt F.A.B."/>
            <person name="Westbye A.B."/>
            <person name="Yadav S."/>
            <person name="Hopmans E.C."/>
            <person name="Dutilh B.E."/>
            <person name="Sinninghe Damste J.S."/>
        </authorList>
    </citation>
    <scope>NUCLEOTIDE SEQUENCE [LARGE SCALE GENOMIC DNA]</scope>
    <source>
        <strain evidence="7">NIOZ-UU30</strain>
    </source>
</reference>
<organism evidence="7 8">
    <name type="scientific">Candidatus Desulfatibia profunda</name>
    <dbReference type="NCBI Taxonomy" id="2841695"/>
    <lineage>
        <taxon>Bacteria</taxon>
        <taxon>Pseudomonadati</taxon>
        <taxon>Thermodesulfobacteriota</taxon>
        <taxon>Desulfobacteria</taxon>
        <taxon>Desulfobacterales</taxon>
        <taxon>Desulfobacterales incertae sedis</taxon>
        <taxon>Candidatus Desulfatibia</taxon>
    </lineage>
</organism>
<dbReference type="GO" id="GO:0009279">
    <property type="term" value="C:cell outer membrane"/>
    <property type="evidence" value="ECO:0007669"/>
    <property type="project" value="InterPro"/>
</dbReference>
<evidence type="ECO:0000256" key="4">
    <source>
        <dbReference type="SAM" id="MobiDB-lite"/>
    </source>
</evidence>
<evidence type="ECO:0000259" key="6">
    <source>
        <dbReference type="Pfam" id="PF04453"/>
    </source>
</evidence>
<sequence>MILFVIAATADYALSNPGFQPFKDDPNEPWHIYADAISYDKNLDQYTARGNVTITKTDKNLTADFVRLEQQTNKVLAIGHVIMTSGEDVLIGDRLEMDLGTETGTVYNGTIFMKANHFYIKGDKIQKTGPDSYTADRGCVTTCDGDHPAWKITGKDIHVTVEGYGIAKHTALWTKYAPVMYSPLLVFPVKTKRQSGLLPPQIGYSERKWEEYIQPLYLVIDDSSDATFYAHHMGRRGEKLGMEYRYVLDEQSQGTLMYDYLNDKKIDSGNQELDQDWGYFEDGAARPNSDRYWFRMKHDQALPFELSAKLDLDFVSDQDYLREFETGYSGFEATNEYFLKTFGRELDENNDSTRTNKLTLSRSWTQYNFNGELRWYDNVINRRQGDTDTTLQKLPYVEFNASKQQLLSSPFYYDLDSEYTYFYRDDGQRGHRVDAYPRFYLPYKFKHYFTIEPSMGFRETFYHFDKNEYTGPTNEQDLSREMYDVKLDLSSEIYRIYQGMGEHIEKIKHTVRPQIIYTYTPNKEQSKFPSFDSLDRIGKQRLLTYSITNTFTSKSLIQNKDGGMPAEAENSWQPEVQKQRTGRFIENQKRRQPEVQKKKSGMPAEAENVAPLDYAYDQFCRFKLEQSYDINEAQEDKTKKQPFSPIYGEIDLLPGSYFNMHADATRSPYNSFFQTYNVAATIWDQRNDMLFIERRYNHNSSDSIVYGLSVVISEKLMVYTEYERNLYDGIDIKTSFGFLYKSQCWSLEAKYIHEGNDRAYMFVVNLYGIGEFAQSLAGPRFEKPYSSGN</sequence>
<dbReference type="GO" id="GO:0015920">
    <property type="term" value="P:lipopolysaccharide transport"/>
    <property type="evidence" value="ECO:0007669"/>
    <property type="project" value="InterPro"/>
</dbReference>
<proteinExistence type="inferred from homology"/>
<dbReference type="InterPro" id="IPR020889">
    <property type="entry name" value="LipoPS_assembly_LptD"/>
</dbReference>
<feature type="compositionally biased region" description="Basic and acidic residues" evidence="4">
    <location>
        <begin position="586"/>
        <end position="597"/>
    </location>
</feature>
<gene>
    <name evidence="7" type="ORF">H8E23_10365</name>
</gene>
<dbReference type="Gene3D" id="2.60.450.10">
    <property type="entry name" value="Lipopolysaccharide (LPS) transport protein A like domain"/>
    <property type="match status" value="1"/>
</dbReference>
<dbReference type="PANTHER" id="PTHR30189">
    <property type="entry name" value="LPS-ASSEMBLY PROTEIN"/>
    <property type="match status" value="1"/>
</dbReference>
<dbReference type="Proteomes" id="UP000603434">
    <property type="component" value="Unassembled WGS sequence"/>
</dbReference>
<dbReference type="Pfam" id="PF04453">
    <property type="entry name" value="LptD"/>
    <property type="match status" value="1"/>
</dbReference>
<keyword evidence="2" id="KW-0472">Membrane</keyword>
<dbReference type="GO" id="GO:0043165">
    <property type="term" value="P:Gram-negative-bacterium-type cell outer membrane assembly"/>
    <property type="evidence" value="ECO:0007669"/>
    <property type="project" value="InterPro"/>
</dbReference>
<dbReference type="InterPro" id="IPR007543">
    <property type="entry name" value="LptD_C"/>
</dbReference>
<accession>A0A8J6TMV6</accession>
<evidence type="ECO:0000259" key="5">
    <source>
        <dbReference type="Pfam" id="PF03968"/>
    </source>
</evidence>
<evidence type="ECO:0000313" key="7">
    <source>
        <dbReference type="EMBL" id="MBC8361791.1"/>
    </source>
</evidence>
<feature type="region of interest" description="Disordered" evidence="4">
    <location>
        <begin position="556"/>
        <end position="604"/>
    </location>
</feature>
<dbReference type="EMBL" id="JACNJH010000151">
    <property type="protein sequence ID" value="MBC8361791.1"/>
    <property type="molecule type" value="Genomic_DNA"/>
</dbReference>
<dbReference type="InterPro" id="IPR005653">
    <property type="entry name" value="OstA-like_N"/>
</dbReference>
<name>A0A8J6TMV6_9BACT</name>
<dbReference type="PANTHER" id="PTHR30189:SF1">
    <property type="entry name" value="LPS-ASSEMBLY PROTEIN LPTD"/>
    <property type="match status" value="1"/>
</dbReference>
<dbReference type="Pfam" id="PF03968">
    <property type="entry name" value="LptD_N"/>
    <property type="match status" value="1"/>
</dbReference>
<evidence type="ECO:0000256" key="1">
    <source>
        <dbReference type="ARBA" id="ARBA00022729"/>
    </source>
</evidence>
<dbReference type="HAMAP" id="MF_01411">
    <property type="entry name" value="LPS_assembly_LptD"/>
    <property type="match status" value="1"/>
</dbReference>